<dbReference type="RefSeq" id="WP_133323473.1">
    <property type="nucleotide sequence ID" value="NZ_SMTF01000017.1"/>
</dbReference>
<evidence type="ECO:0000256" key="6">
    <source>
        <dbReference type="PIRSR" id="PIRSR634603-3"/>
    </source>
</evidence>
<keyword evidence="3 6" id="KW-0460">Magnesium</keyword>
<evidence type="ECO:0000256" key="4">
    <source>
        <dbReference type="ARBA" id="ARBA00023235"/>
    </source>
</evidence>
<sequence>MLPELTVEAVHWPLSTPFRISRGVKDAADVVVVAIRDGARVGRGEAVPYARYGETTASVIEQVELARSAVAARLDRRQLQSLLPPGAARNALDCALWDLESQRHRTPVSTLLGRTPLSAIHSAQTVSLDTPERMARAAAQLAHLDLVKIKVADADPATLIRAVRSQVPRARLIVDPNESWTLELLASLQPALQEARVDLVEQPLPAGMDEALLGFESRIRLCADESCHVAEDLPRLRGRYQVVNIKLDKTGGLSAAMELHASARAQGFGIMVGCMICSSLAVAPALHVARDAEFVDLDGPLWLRDDHAGGVTRRDGLLQPPSPALWGGGLSAATQPGDTAPRHAATAT</sequence>
<dbReference type="GO" id="GO:0016855">
    <property type="term" value="F:racemase and epimerase activity, acting on amino acids and derivatives"/>
    <property type="evidence" value="ECO:0007669"/>
    <property type="project" value="UniProtKB-UniRule"/>
</dbReference>
<dbReference type="EMBL" id="SMTF01000017">
    <property type="protein sequence ID" value="TDK21081.1"/>
    <property type="molecule type" value="Genomic_DNA"/>
</dbReference>
<dbReference type="SFLD" id="SFLDG00180">
    <property type="entry name" value="muconate_cycloisomerase"/>
    <property type="match status" value="1"/>
</dbReference>
<dbReference type="EC" id="5.1.1.-" evidence="7"/>
<dbReference type="SUPFAM" id="SSF54826">
    <property type="entry name" value="Enolase N-terminal domain-like"/>
    <property type="match status" value="1"/>
</dbReference>
<dbReference type="GO" id="GO:0046872">
    <property type="term" value="F:metal ion binding"/>
    <property type="evidence" value="ECO:0007669"/>
    <property type="project" value="UniProtKB-KW"/>
</dbReference>
<feature type="binding site" evidence="6">
    <location>
        <position position="224"/>
    </location>
    <ligand>
        <name>Mg(2+)</name>
        <dbReference type="ChEBI" id="CHEBI:18420"/>
    </ligand>
</feature>
<dbReference type="Proteomes" id="UP000294796">
    <property type="component" value="Unassembled WGS sequence"/>
</dbReference>
<dbReference type="InterPro" id="IPR018110">
    <property type="entry name" value="Mandel_Rmase/mucon_lact_enz_CS"/>
</dbReference>
<gene>
    <name evidence="10" type="ORF">E2F46_15395</name>
</gene>
<comment type="caution">
    <text evidence="10">The sequence shown here is derived from an EMBL/GenBank/DDBJ whole genome shotgun (WGS) entry which is preliminary data.</text>
</comment>
<dbReference type="PROSITE" id="PS00909">
    <property type="entry name" value="MR_MLE_2"/>
    <property type="match status" value="1"/>
</dbReference>
<dbReference type="NCBIfam" id="NF042940">
    <property type="entry name" value="racemase_DgcA"/>
    <property type="match status" value="1"/>
</dbReference>
<evidence type="ECO:0000313" key="11">
    <source>
        <dbReference type="Proteomes" id="UP000294796"/>
    </source>
</evidence>
<evidence type="ECO:0000256" key="2">
    <source>
        <dbReference type="ARBA" id="ARBA00022723"/>
    </source>
</evidence>
<dbReference type="InterPro" id="IPR029017">
    <property type="entry name" value="Enolase-like_N"/>
</dbReference>
<evidence type="ECO:0000256" key="5">
    <source>
        <dbReference type="PIRSR" id="PIRSR634603-1"/>
    </source>
</evidence>
<dbReference type="PANTHER" id="PTHR48080">
    <property type="entry name" value="D-GALACTONATE DEHYDRATASE-RELATED"/>
    <property type="match status" value="1"/>
</dbReference>
<dbReference type="GO" id="GO:0009063">
    <property type="term" value="P:amino acid catabolic process"/>
    <property type="evidence" value="ECO:0007669"/>
    <property type="project" value="InterPro"/>
</dbReference>
<evidence type="ECO:0000256" key="8">
    <source>
        <dbReference type="SAM" id="MobiDB-lite"/>
    </source>
</evidence>
<feature type="region of interest" description="Disordered" evidence="8">
    <location>
        <begin position="325"/>
        <end position="348"/>
    </location>
</feature>
<evidence type="ECO:0000313" key="10">
    <source>
        <dbReference type="EMBL" id="TDK21081.1"/>
    </source>
</evidence>
<dbReference type="Pfam" id="PF13378">
    <property type="entry name" value="MR_MLE_C"/>
    <property type="match status" value="1"/>
</dbReference>
<protein>
    <recommendedName>
        <fullName evidence="7">Dipeptide epimerase</fullName>
        <ecNumber evidence="7">5.1.1.-</ecNumber>
    </recommendedName>
</protein>
<feature type="active site" description="Proton acceptor; specific for (R)-substrate epimerization" evidence="5">
    <location>
        <position position="150"/>
    </location>
</feature>
<dbReference type="InterPro" id="IPR036849">
    <property type="entry name" value="Enolase-like_C_sf"/>
</dbReference>
<dbReference type="Pfam" id="PF02746">
    <property type="entry name" value="MR_MLE_N"/>
    <property type="match status" value="1"/>
</dbReference>
<dbReference type="Gene3D" id="3.20.20.120">
    <property type="entry name" value="Enolase-like C-terminal domain"/>
    <property type="match status" value="1"/>
</dbReference>
<dbReference type="InterPro" id="IPR034603">
    <property type="entry name" value="Dipeptide_epimerase"/>
</dbReference>
<dbReference type="PANTHER" id="PTHR48080:SF3">
    <property type="entry name" value="ENOLASE SUPERFAMILY MEMBER DDB_G0284701"/>
    <property type="match status" value="1"/>
</dbReference>
<comment type="cofactor">
    <cofactor evidence="6 7">
        <name>Mg(2+)</name>
        <dbReference type="ChEBI" id="CHEBI:18420"/>
    </cofactor>
    <text evidence="6 7">Binds 1 Mg(2+) ion per subunit.</text>
</comment>
<dbReference type="SFLD" id="SFLDF00010">
    <property type="entry name" value="dipeptide_epimerase"/>
    <property type="match status" value="1"/>
</dbReference>
<keyword evidence="2 6" id="KW-0479">Metal-binding</keyword>
<organism evidence="10 11">
    <name type="scientific">Luteimonas aestuarii</name>
    <dbReference type="NCBI Taxonomy" id="453837"/>
    <lineage>
        <taxon>Bacteria</taxon>
        <taxon>Pseudomonadati</taxon>
        <taxon>Pseudomonadota</taxon>
        <taxon>Gammaproteobacteria</taxon>
        <taxon>Lysobacterales</taxon>
        <taxon>Lysobacteraceae</taxon>
        <taxon>Luteimonas</taxon>
    </lineage>
</organism>
<feature type="domain" description="Mandelate racemase/muconate lactonizing enzyme C-terminal" evidence="9">
    <location>
        <begin position="131"/>
        <end position="222"/>
    </location>
</feature>
<dbReference type="SUPFAM" id="SSF51604">
    <property type="entry name" value="Enolase C-terminal domain-like"/>
    <property type="match status" value="1"/>
</dbReference>
<dbReference type="Gene3D" id="3.30.390.10">
    <property type="entry name" value="Enolase-like, N-terminal domain"/>
    <property type="match status" value="1"/>
</dbReference>
<evidence type="ECO:0000259" key="9">
    <source>
        <dbReference type="SMART" id="SM00922"/>
    </source>
</evidence>
<feature type="active site" description="Proton acceptor; specific for (S)-substrate epimerization" evidence="5">
    <location>
        <position position="246"/>
    </location>
</feature>
<dbReference type="InterPro" id="IPR029065">
    <property type="entry name" value="Enolase_C-like"/>
</dbReference>
<feature type="binding site" evidence="6">
    <location>
        <position position="175"/>
    </location>
    <ligand>
        <name>Mg(2+)</name>
        <dbReference type="ChEBI" id="CHEBI:18420"/>
    </ligand>
</feature>
<evidence type="ECO:0000256" key="7">
    <source>
        <dbReference type="RuleBase" id="RU366006"/>
    </source>
</evidence>
<accession>A0A4R5TRR7</accession>
<dbReference type="InterPro" id="IPR013342">
    <property type="entry name" value="Mandelate_racemase_C"/>
</dbReference>
<dbReference type="OrthoDB" id="9782675at2"/>
<name>A0A4R5TRR7_9GAMM</name>
<evidence type="ECO:0000256" key="3">
    <source>
        <dbReference type="ARBA" id="ARBA00022842"/>
    </source>
</evidence>
<dbReference type="CDD" id="cd03319">
    <property type="entry name" value="L-Ala-DL-Glu_epimerase"/>
    <property type="match status" value="1"/>
</dbReference>
<dbReference type="SMART" id="SM00922">
    <property type="entry name" value="MR_MLE"/>
    <property type="match status" value="1"/>
</dbReference>
<dbReference type="AlphaFoldDB" id="A0A4R5TRR7"/>
<dbReference type="InterPro" id="IPR034593">
    <property type="entry name" value="DgoD-like"/>
</dbReference>
<evidence type="ECO:0000256" key="1">
    <source>
        <dbReference type="ARBA" id="ARBA00008031"/>
    </source>
</evidence>
<reference evidence="10 11" key="1">
    <citation type="submission" date="2019-03" db="EMBL/GenBank/DDBJ databases">
        <title>Luteimonas zhaokaii sp.nov., isolated from the rectal contents of Plateau pika in Yushu, Qinghai Province, China.</title>
        <authorList>
            <person name="Zhang G."/>
        </authorList>
    </citation>
    <scope>NUCLEOTIDE SEQUENCE [LARGE SCALE GENOMIC DNA]</scope>
    <source>
        <strain evidence="10 11">B9</strain>
    </source>
</reference>
<keyword evidence="4 7" id="KW-0413">Isomerase</keyword>
<comment type="similarity">
    <text evidence="1 7">Belongs to the mandelate racemase/muconate lactonizing enzyme family.</text>
</comment>
<feature type="binding site" evidence="6">
    <location>
        <position position="201"/>
    </location>
    <ligand>
        <name>Mg(2+)</name>
        <dbReference type="ChEBI" id="CHEBI:18420"/>
    </ligand>
</feature>
<dbReference type="SFLD" id="SFLDS00001">
    <property type="entry name" value="Enolase"/>
    <property type="match status" value="1"/>
</dbReference>
<keyword evidence="11" id="KW-1185">Reference proteome</keyword>
<proteinExistence type="inferred from homology"/>
<dbReference type="InterPro" id="IPR013341">
    <property type="entry name" value="Mandelate_racemase_N_dom"/>
</dbReference>